<comment type="pathway">
    <text evidence="9">Metabolic intermediate biosynthesis; acetyl-CoA biosynthesis; acetyl-CoA from acetate: step 1/2.</text>
</comment>
<dbReference type="PANTHER" id="PTHR21060:SF21">
    <property type="entry name" value="ACETATE KINASE"/>
    <property type="match status" value="1"/>
</dbReference>
<reference evidence="11 12" key="1">
    <citation type="journal article" date="2017" name="Nat. Commun.">
        <title>In situ click chemistry generation of cyclooxygenase-2 inhibitors.</title>
        <authorList>
            <person name="Bhardwaj A."/>
            <person name="Kaur J."/>
            <person name="Wuest M."/>
            <person name="Wuest F."/>
        </authorList>
    </citation>
    <scope>NUCLEOTIDE SEQUENCE [LARGE SCALE GENOMIC DNA]</scope>
    <source>
        <strain evidence="11">S2_018_000_R2_106</strain>
    </source>
</reference>
<protein>
    <recommendedName>
        <fullName evidence="9">Acetate kinase</fullName>
        <ecNumber evidence="9">2.7.2.1</ecNumber>
    </recommendedName>
    <alternativeName>
        <fullName evidence="9">Acetokinase</fullName>
    </alternativeName>
</protein>
<dbReference type="EC" id="2.7.2.1" evidence="9"/>
<feature type="binding site" evidence="9">
    <location>
        <position position="89"/>
    </location>
    <ligand>
        <name>substrate</name>
    </ligand>
</feature>
<comment type="function">
    <text evidence="9">Catalyzes the formation of acetyl phosphate from acetate and ATP. Can also catalyze the reverse reaction.</text>
</comment>
<comment type="caution">
    <text evidence="9">Lacks conserved residue(s) required for the propagation of feature annotation.</text>
</comment>
<dbReference type="Pfam" id="PF00871">
    <property type="entry name" value="Acetate_kinase"/>
    <property type="match status" value="1"/>
</dbReference>
<dbReference type="GO" id="GO:0008776">
    <property type="term" value="F:acetate kinase activity"/>
    <property type="evidence" value="ECO:0007669"/>
    <property type="project" value="UniProtKB-UniRule"/>
</dbReference>
<dbReference type="GO" id="GO:0006085">
    <property type="term" value="P:acetyl-CoA biosynthetic process"/>
    <property type="evidence" value="ECO:0007669"/>
    <property type="project" value="UniProtKB-UniRule"/>
</dbReference>
<dbReference type="UniPathway" id="UPA00340">
    <property type="reaction ID" value="UER00458"/>
</dbReference>
<dbReference type="GO" id="GO:0000287">
    <property type="term" value="F:magnesium ion binding"/>
    <property type="evidence" value="ECO:0007669"/>
    <property type="project" value="UniProtKB-UniRule"/>
</dbReference>
<dbReference type="Gene3D" id="3.30.420.40">
    <property type="match status" value="2"/>
</dbReference>
<dbReference type="AlphaFoldDB" id="A0A6N4RAQ0"/>
<keyword evidence="7 9" id="KW-0067">ATP-binding</keyword>
<keyword evidence="3 9" id="KW-0808">Transferase</keyword>
<dbReference type="HAMAP" id="MF_00020">
    <property type="entry name" value="Acetate_kinase"/>
    <property type="match status" value="1"/>
</dbReference>
<dbReference type="EMBL" id="VAFM01000001">
    <property type="protein sequence ID" value="TKW61125.1"/>
    <property type="molecule type" value="Genomic_DNA"/>
</dbReference>
<gene>
    <name evidence="9" type="primary">ackA</name>
    <name evidence="11" type="ORF">DI628_00410</name>
</gene>
<comment type="caution">
    <text evidence="11">The sequence shown here is derived from an EMBL/GenBank/DDBJ whole genome shotgun (WGS) entry which is preliminary data.</text>
</comment>
<accession>A0A6N4RAQ0</accession>
<evidence type="ECO:0000256" key="1">
    <source>
        <dbReference type="ARBA" id="ARBA00008748"/>
    </source>
</evidence>
<dbReference type="PIRSF" id="PIRSF000722">
    <property type="entry name" value="Acetate_prop_kin"/>
    <property type="match status" value="1"/>
</dbReference>
<comment type="similarity">
    <text evidence="1 9 10">Belongs to the acetokinase family.</text>
</comment>
<comment type="cofactor">
    <cofactor evidence="9">
        <name>Mg(2+)</name>
        <dbReference type="ChEBI" id="CHEBI:18420"/>
    </cofactor>
    <cofactor evidence="9">
        <name>Mn(2+)</name>
        <dbReference type="ChEBI" id="CHEBI:29035"/>
    </cofactor>
    <text evidence="9">Mg(2+). Can also accept Mn(2+).</text>
</comment>
<evidence type="ECO:0000256" key="2">
    <source>
        <dbReference type="ARBA" id="ARBA00022490"/>
    </source>
</evidence>
<proteinExistence type="inferred from homology"/>
<evidence type="ECO:0000313" key="12">
    <source>
        <dbReference type="Proteomes" id="UP000320948"/>
    </source>
</evidence>
<keyword evidence="8 9" id="KW-0460">Magnesium</keyword>
<evidence type="ECO:0000256" key="10">
    <source>
        <dbReference type="RuleBase" id="RU003835"/>
    </source>
</evidence>
<dbReference type="InterPro" id="IPR023865">
    <property type="entry name" value="Aliphatic_acid_kinase_CS"/>
</dbReference>
<comment type="subunit">
    <text evidence="9">Homodimer.</text>
</comment>
<evidence type="ECO:0000256" key="7">
    <source>
        <dbReference type="ARBA" id="ARBA00022840"/>
    </source>
</evidence>
<feature type="binding site" evidence="9">
    <location>
        <begin position="203"/>
        <end position="207"/>
    </location>
    <ligand>
        <name>ATP</name>
        <dbReference type="ChEBI" id="CHEBI:30616"/>
    </ligand>
</feature>
<evidence type="ECO:0000256" key="3">
    <source>
        <dbReference type="ARBA" id="ARBA00022679"/>
    </source>
</evidence>
<dbReference type="GO" id="GO:0005829">
    <property type="term" value="C:cytosol"/>
    <property type="evidence" value="ECO:0007669"/>
    <property type="project" value="TreeGrafter"/>
</dbReference>
<dbReference type="Proteomes" id="UP000320948">
    <property type="component" value="Unassembled WGS sequence"/>
</dbReference>
<sequence>MKMLLTLNTGSSSVKFRLFGLSENLPLVAGGKVSSIGEAPVFKAHLENGPTVTQSLTPSSSHEDAVLTILEWLKTSISPTYSLTGIAHRIVHGGEYIHSVRLTPDDMVYLHGLEPLAPLHQPHNLAGVRLLTMHLPGVAHYGCFDTAFHAGRSELHTTFALPEKIRSSGIRRYGFHGLSYNWISHTLHHDFPHLREKKVVAAHLGNGASLCAMHKGRSVDTTMGFTALDGLPMGTRCGALDPGVVLHLQRDMNYSASEMEQMLYEESGLKGLSGISNDVQTLLAAGTPRAMFALDYFVHKVAQNIAAQAVSLGGMDALVLTGGIGENNPDLCKAILEKIAFLPPFETLVIPANEERWMALDIYEHFGKDM</sequence>
<evidence type="ECO:0000256" key="4">
    <source>
        <dbReference type="ARBA" id="ARBA00022723"/>
    </source>
</evidence>
<feature type="binding site" evidence="9">
    <location>
        <position position="15"/>
    </location>
    <ligand>
        <name>ATP</name>
        <dbReference type="ChEBI" id="CHEBI:30616"/>
    </ligand>
</feature>
<feature type="binding site" evidence="9">
    <location>
        <position position="354"/>
    </location>
    <ligand>
        <name>Mg(2+)</name>
        <dbReference type="ChEBI" id="CHEBI:18420"/>
    </ligand>
</feature>
<evidence type="ECO:0000256" key="5">
    <source>
        <dbReference type="ARBA" id="ARBA00022741"/>
    </source>
</evidence>
<dbReference type="PRINTS" id="PR00471">
    <property type="entry name" value="ACETATEKNASE"/>
</dbReference>
<keyword evidence="5 9" id="KW-0547">Nucleotide-binding</keyword>
<feature type="binding site" evidence="9">
    <location>
        <position position="8"/>
    </location>
    <ligand>
        <name>Mg(2+)</name>
        <dbReference type="ChEBI" id="CHEBI:18420"/>
    </ligand>
</feature>
<dbReference type="InterPro" id="IPR043129">
    <property type="entry name" value="ATPase_NBD"/>
</dbReference>
<feature type="site" description="Transition state stabilizer" evidence="9">
    <location>
        <position position="176"/>
    </location>
</feature>
<name>A0A6N4RAQ0_BLAVI</name>
<dbReference type="PROSITE" id="PS01075">
    <property type="entry name" value="ACETATE_KINASE_1"/>
    <property type="match status" value="1"/>
</dbReference>
<comment type="subcellular location">
    <subcellularLocation>
        <location evidence="9">Cytoplasm</location>
    </subcellularLocation>
</comment>
<keyword evidence="6 9" id="KW-0418">Kinase</keyword>
<comment type="catalytic activity">
    <reaction evidence="9">
        <text>acetate + ATP = acetyl phosphate + ADP</text>
        <dbReference type="Rhea" id="RHEA:11352"/>
        <dbReference type="ChEBI" id="CHEBI:22191"/>
        <dbReference type="ChEBI" id="CHEBI:30089"/>
        <dbReference type="ChEBI" id="CHEBI:30616"/>
        <dbReference type="ChEBI" id="CHEBI:456216"/>
        <dbReference type="EC" id="2.7.2.1"/>
    </reaction>
</comment>
<dbReference type="InterPro" id="IPR000890">
    <property type="entry name" value="Aliphatic_acid_kin_short-chain"/>
</dbReference>
<evidence type="ECO:0000256" key="6">
    <source>
        <dbReference type="ARBA" id="ARBA00022777"/>
    </source>
</evidence>
<dbReference type="PROSITE" id="PS01076">
    <property type="entry name" value="ACETATE_KINASE_2"/>
    <property type="match status" value="1"/>
</dbReference>
<evidence type="ECO:0000256" key="8">
    <source>
        <dbReference type="ARBA" id="ARBA00022842"/>
    </source>
</evidence>
<dbReference type="PANTHER" id="PTHR21060">
    <property type="entry name" value="ACETATE KINASE"/>
    <property type="match status" value="1"/>
</dbReference>
<feature type="binding site" evidence="9">
    <location>
        <begin position="323"/>
        <end position="327"/>
    </location>
    <ligand>
        <name>ATP</name>
        <dbReference type="ChEBI" id="CHEBI:30616"/>
    </ligand>
</feature>
<evidence type="ECO:0000313" key="11">
    <source>
        <dbReference type="EMBL" id="TKW61125.1"/>
    </source>
</evidence>
<dbReference type="GO" id="GO:0006083">
    <property type="term" value="P:acetate metabolic process"/>
    <property type="evidence" value="ECO:0007669"/>
    <property type="project" value="TreeGrafter"/>
</dbReference>
<dbReference type="InterPro" id="IPR004372">
    <property type="entry name" value="Ac/propionate_kinase"/>
</dbReference>
<dbReference type="SUPFAM" id="SSF53067">
    <property type="entry name" value="Actin-like ATPase domain"/>
    <property type="match status" value="2"/>
</dbReference>
<keyword evidence="4 9" id="KW-0479">Metal-binding</keyword>
<evidence type="ECO:0000256" key="9">
    <source>
        <dbReference type="HAMAP-Rule" id="MF_00020"/>
    </source>
</evidence>
<keyword evidence="2 9" id="KW-0963">Cytoplasm</keyword>
<organism evidence="11 12">
    <name type="scientific">Blastochloris viridis</name>
    <name type="common">Rhodopseudomonas viridis</name>
    <dbReference type="NCBI Taxonomy" id="1079"/>
    <lineage>
        <taxon>Bacteria</taxon>
        <taxon>Pseudomonadati</taxon>
        <taxon>Pseudomonadota</taxon>
        <taxon>Alphaproteobacteria</taxon>
        <taxon>Hyphomicrobiales</taxon>
        <taxon>Blastochloridaceae</taxon>
        <taxon>Blastochloris</taxon>
    </lineage>
</organism>
<dbReference type="GO" id="GO:0005524">
    <property type="term" value="F:ATP binding"/>
    <property type="evidence" value="ECO:0007669"/>
    <property type="project" value="UniProtKB-KW"/>
</dbReference>
<feature type="active site" description="Proton donor/acceptor" evidence="9">
    <location>
        <position position="145"/>
    </location>
</feature>
<feature type="site" description="Transition state stabilizer" evidence="9">
    <location>
        <position position="236"/>
    </location>
</feature>